<dbReference type="OrthoDB" id="9803667at2"/>
<dbReference type="RefSeq" id="WP_146814507.1">
    <property type="nucleotide sequence ID" value="NZ_BJYA01000002.1"/>
</dbReference>
<proteinExistence type="inferred from homology"/>
<keyword evidence="11 15" id="KW-0067">ATP-binding</keyword>
<keyword evidence="4 15" id="KW-0285">Flavoprotein</keyword>
<sequence length="314" mass="35638">MEVIELSLSESSHFPTLDEVSIAVGYFDGIHKGHQAVIQTAINQAKELNIKSGVMTFSPHPLTVIKGEPLSDYLITSLDEKLDLFKSMELDYVIIVTFDRHLAKLSPQSFVDQFFTDLNVKHVVGGFDFSFGHKGAGKIQEMESYSKGRFTHSVVDQVSIKNEKVSSTLIREQLSLGNIEYTEQLLGRPFKIRSKVKEGYKRGREIGFPTANLDVDPEHKVPRVGVYVVQVEYANQTYGGMASVGYNPTFEGEHDKPIIEVNVFDFDQDLYGEEITVSFLHYIRDEEKFDNVDTLVDRIKQDEVEAKKILSKYR</sequence>
<reference evidence="17 18" key="1">
    <citation type="submission" date="2019-07" db="EMBL/GenBank/DDBJ databases">
        <title>Whole genome shotgun sequence of Alkalibacillus haloalkaliphilus NBRC 103110.</title>
        <authorList>
            <person name="Hosoyama A."/>
            <person name="Uohara A."/>
            <person name="Ohji S."/>
            <person name="Ichikawa N."/>
        </authorList>
    </citation>
    <scope>NUCLEOTIDE SEQUENCE [LARGE SCALE GENOMIC DNA]</scope>
    <source>
        <strain evidence="17 18">NBRC 103110</strain>
    </source>
</reference>
<evidence type="ECO:0000256" key="5">
    <source>
        <dbReference type="ARBA" id="ARBA00022643"/>
    </source>
</evidence>
<dbReference type="SUPFAM" id="SSF82114">
    <property type="entry name" value="Riboflavin kinase-like"/>
    <property type="match status" value="1"/>
</dbReference>
<comment type="catalytic activity">
    <reaction evidence="13 15">
        <text>riboflavin + ATP = FMN + ADP + H(+)</text>
        <dbReference type="Rhea" id="RHEA:14357"/>
        <dbReference type="ChEBI" id="CHEBI:15378"/>
        <dbReference type="ChEBI" id="CHEBI:30616"/>
        <dbReference type="ChEBI" id="CHEBI:57986"/>
        <dbReference type="ChEBI" id="CHEBI:58210"/>
        <dbReference type="ChEBI" id="CHEBI:456216"/>
        <dbReference type="EC" id="2.7.1.26"/>
    </reaction>
</comment>
<dbReference type="CDD" id="cd02064">
    <property type="entry name" value="FAD_synthetase_N"/>
    <property type="match status" value="1"/>
</dbReference>
<keyword evidence="12" id="KW-0511">Multifunctional enzyme</keyword>
<evidence type="ECO:0000256" key="12">
    <source>
        <dbReference type="ARBA" id="ARBA00023268"/>
    </source>
</evidence>
<dbReference type="Gene3D" id="2.40.30.30">
    <property type="entry name" value="Riboflavin kinase-like"/>
    <property type="match status" value="1"/>
</dbReference>
<evidence type="ECO:0000313" key="17">
    <source>
        <dbReference type="EMBL" id="GEN44966.1"/>
    </source>
</evidence>
<evidence type="ECO:0000256" key="1">
    <source>
        <dbReference type="ARBA" id="ARBA00002121"/>
    </source>
</evidence>
<comment type="function">
    <text evidence="1">Catalyzes the phosphorylation of riboflavin to FMN followed by the adenylation of FMN to FAD.</text>
</comment>
<dbReference type="EC" id="2.7.7.2" evidence="15"/>
<accession>A0A511W1N8</accession>
<comment type="pathway">
    <text evidence="2 15">Cofactor biosynthesis; FAD biosynthesis; FAD from FMN: step 1/1.</text>
</comment>
<dbReference type="PANTHER" id="PTHR22749:SF6">
    <property type="entry name" value="RIBOFLAVIN KINASE"/>
    <property type="match status" value="1"/>
</dbReference>
<dbReference type="GO" id="GO:0005524">
    <property type="term" value="F:ATP binding"/>
    <property type="evidence" value="ECO:0007669"/>
    <property type="project" value="UniProtKB-UniRule"/>
</dbReference>
<evidence type="ECO:0000256" key="14">
    <source>
        <dbReference type="ARBA" id="ARBA00049494"/>
    </source>
</evidence>
<dbReference type="GO" id="GO:0003919">
    <property type="term" value="F:FMN adenylyltransferase activity"/>
    <property type="evidence" value="ECO:0007669"/>
    <property type="project" value="UniProtKB-UniRule"/>
</dbReference>
<dbReference type="FunFam" id="3.40.50.620:FF:000021">
    <property type="entry name" value="Riboflavin biosynthesis protein"/>
    <property type="match status" value="1"/>
</dbReference>
<dbReference type="GO" id="GO:0008531">
    <property type="term" value="F:riboflavin kinase activity"/>
    <property type="evidence" value="ECO:0007669"/>
    <property type="project" value="UniProtKB-UniRule"/>
</dbReference>
<keyword evidence="9 15" id="KW-0418">Kinase</keyword>
<dbReference type="NCBIfam" id="TIGR00083">
    <property type="entry name" value="ribF"/>
    <property type="match status" value="1"/>
</dbReference>
<dbReference type="Gene3D" id="3.40.50.620">
    <property type="entry name" value="HUPs"/>
    <property type="match status" value="1"/>
</dbReference>
<dbReference type="Pfam" id="PF06574">
    <property type="entry name" value="FAD_syn"/>
    <property type="match status" value="1"/>
</dbReference>
<dbReference type="GO" id="GO:0009398">
    <property type="term" value="P:FMN biosynthetic process"/>
    <property type="evidence" value="ECO:0007669"/>
    <property type="project" value="UniProtKB-UniRule"/>
</dbReference>
<organism evidence="17 18">
    <name type="scientific">Alkalibacillus haloalkaliphilus</name>
    <dbReference type="NCBI Taxonomy" id="94136"/>
    <lineage>
        <taxon>Bacteria</taxon>
        <taxon>Bacillati</taxon>
        <taxon>Bacillota</taxon>
        <taxon>Bacilli</taxon>
        <taxon>Bacillales</taxon>
        <taxon>Bacillaceae</taxon>
        <taxon>Alkalibacillus</taxon>
    </lineage>
</organism>
<dbReference type="PANTHER" id="PTHR22749">
    <property type="entry name" value="RIBOFLAVIN KINASE/FMN ADENYLYLTRANSFERASE"/>
    <property type="match status" value="1"/>
</dbReference>
<keyword evidence="5 15" id="KW-0288">FMN</keyword>
<dbReference type="InterPro" id="IPR014729">
    <property type="entry name" value="Rossmann-like_a/b/a_fold"/>
</dbReference>
<keyword evidence="8 15" id="KW-0547">Nucleotide-binding</keyword>
<evidence type="ECO:0000313" key="18">
    <source>
        <dbReference type="Proteomes" id="UP000321440"/>
    </source>
</evidence>
<feature type="domain" description="Riboflavin kinase" evidence="16">
    <location>
        <begin position="185"/>
        <end position="311"/>
    </location>
</feature>
<dbReference type="InterPro" id="IPR002606">
    <property type="entry name" value="Riboflavin_kinase_bac"/>
</dbReference>
<comment type="similarity">
    <text evidence="15">Belongs to the ribF family.</text>
</comment>
<keyword evidence="10 15" id="KW-0274">FAD</keyword>
<dbReference type="FunFam" id="2.40.30.30:FF:000003">
    <property type="entry name" value="Riboflavin biosynthesis protein"/>
    <property type="match status" value="1"/>
</dbReference>
<comment type="catalytic activity">
    <reaction evidence="14 15">
        <text>FMN + ATP + H(+) = FAD + diphosphate</text>
        <dbReference type="Rhea" id="RHEA:17237"/>
        <dbReference type="ChEBI" id="CHEBI:15378"/>
        <dbReference type="ChEBI" id="CHEBI:30616"/>
        <dbReference type="ChEBI" id="CHEBI:33019"/>
        <dbReference type="ChEBI" id="CHEBI:57692"/>
        <dbReference type="ChEBI" id="CHEBI:58210"/>
        <dbReference type="EC" id="2.7.7.2"/>
    </reaction>
</comment>
<evidence type="ECO:0000256" key="15">
    <source>
        <dbReference type="PIRNR" id="PIRNR004491"/>
    </source>
</evidence>
<evidence type="ECO:0000256" key="11">
    <source>
        <dbReference type="ARBA" id="ARBA00022840"/>
    </source>
</evidence>
<evidence type="ECO:0000256" key="2">
    <source>
        <dbReference type="ARBA" id="ARBA00004726"/>
    </source>
</evidence>
<keyword evidence="6 15" id="KW-0808">Transferase</keyword>
<dbReference type="AlphaFoldDB" id="A0A511W1N8"/>
<comment type="caution">
    <text evidence="17">The sequence shown here is derived from an EMBL/GenBank/DDBJ whole genome shotgun (WGS) entry which is preliminary data.</text>
</comment>
<dbReference type="Pfam" id="PF01687">
    <property type="entry name" value="Flavokinase"/>
    <property type="match status" value="1"/>
</dbReference>
<dbReference type="SUPFAM" id="SSF52374">
    <property type="entry name" value="Nucleotidylyl transferase"/>
    <property type="match status" value="1"/>
</dbReference>
<dbReference type="InterPro" id="IPR023465">
    <property type="entry name" value="Riboflavin_kinase_dom_sf"/>
</dbReference>
<dbReference type="EMBL" id="BJYA01000002">
    <property type="protein sequence ID" value="GEN44966.1"/>
    <property type="molecule type" value="Genomic_DNA"/>
</dbReference>
<dbReference type="InterPro" id="IPR015865">
    <property type="entry name" value="Riboflavin_kinase_bac/euk"/>
</dbReference>
<dbReference type="NCBIfam" id="NF004162">
    <property type="entry name" value="PRK05627.1-5"/>
    <property type="match status" value="1"/>
</dbReference>
<evidence type="ECO:0000256" key="4">
    <source>
        <dbReference type="ARBA" id="ARBA00022630"/>
    </source>
</evidence>
<dbReference type="PIRSF" id="PIRSF004491">
    <property type="entry name" value="FAD_Synth"/>
    <property type="match status" value="1"/>
</dbReference>
<dbReference type="GO" id="GO:0009231">
    <property type="term" value="P:riboflavin biosynthetic process"/>
    <property type="evidence" value="ECO:0007669"/>
    <property type="project" value="InterPro"/>
</dbReference>
<dbReference type="EC" id="2.7.1.26" evidence="15"/>
<keyword evidence="18" id="KW-1185">Reference proteome</keyword>
<evidence type="ECO:0000256" key="3">
    <source>
        <dbReference type="ARBA" id="ARBA00005201"/>
    </source>
</evidence>
<evidence type="ECO:0000256" key="9">
    <source>
        <dbReference type="ARBA" id="ARBA00022777"/>
    </source>
</evidence>
<dbReference type="NCBIfam" id="NF004160">
    <property type="entry name" value="PRK05627.1-3"/>
    <property type="match status" value="1"/>
</dbReference>
<dbReference type="SMART" id="SM00904">
    <property type="entry name" value="Flavokinase"/>
    <property type="match status" value="1"/>
</dbReference>
<keyword evidence="7 15" id="KW-0548">Nucleotidyltransferase</keyword>
<protein>
    <recommendedName>
        <fullName evidence="15">Riboflavin biosynthesis protein</fullName>
    </recommendedName>
    <domain>
        <recommendedName>
            <fullName evidence="15">Riboflavin kinase</fullName>
            <ecNumber evidence="15">2.7.1.26</ecNumber>
        </recommendedName>
        <alternativeName>
            <fullName evidence="15">Flavokinase</fullName>
        </alternativeName>
    </domain>
    <domain>
        <recommendedName>
            <fullName evidence="15">FMN adenylyltransferase</fullName>
            <ecNumber evidence="15">2.7.7.2</ecNumber>
        </recommendedName>
        <alternativeName>
            <fullName evidence="15">FAD pyrophosphorylase</fullName>
        </alternativeName>
        <alternativeName>
            <fullName evidence="15">FAD synthase</fullName>
        </alternativeName>
    </domain>
</protein>
<comment type="pathway">
    <text evidence="3 15">Cofactor biosynthesis; FMN biosynthesis; FMN from riboflavin (ATP route): step 1/1.</text>
</comment>
<evidence type="ECO:0000256" key="10">
    <source>
        <dbReference type="ARBA" id="ARBA00022827"/>
    </source>
</evidence>
<gene>
    <name evidence="17" type="primary">ribC</name>
    <name evidence="17" type="ORF">AHA02nite_07420</name>
</gene>
<name>A0A511W1N8_9BACI</name>
<dbReference type="UniPathway" id="UPA00276">
    <property type="reaction ID" value="UER00406"/>
</dbReference>
<dbReference type="InterPro" id="IPR015864">
    <property type="entry name" value="FAD_synthase"/>
</dbReference>
<evidence type="ECO:0000256" key="6">
    <source>
        <dbReference type="ARBA" id="ARBA00022679"/>
    </source>
</evidence>
<evidence type="ECO:0000256" key="8">
    <source>
        <dbReference type="ARBA" id="ARBA00022741"/>
    </source>
</evidence>
<dbReference type="UniPathway" id="UPA00277">
    <property type="reaction ID" value="UER00407"/>
</dbReference>
<dbReference type="GO" id="GO:0006747">
    <property type="term" value="P:FAD biosynthetic process"/>
    <property type="evidence" value="ECO:0007669"/>
    <property type="project" value="UniProtKB-UniRule"/>
</dbReference>
<evidence type="ECO:0000256" key="7">
    <source>
        <dbReference type="ARBA" id="ARBA00022695"/>
    </source>
</evidence>
<evidence type="ECO:0000256" key="13">
    <source>
        <dbReference type="ARBA" id="ARBA00047880"/>
    </source>
</evidence>
<dbReference type="InterPro" id="IPR023468">
    <property type="entry name" value="Riboflavin_kinase"/>
</dbReference>
<evidence type="ECO:0000259" key="16">
    <source>
        <dbReference type="SMART" id="SM00904"/>
    </source>
</evidence>
<dbReference type="Proteomes" id="UP000321440">
    <property type="component" value="Unassembled WGS sequence"/>
</dbReference>